<comment type="caution">
    <text evidence="1">The sequence shown here is derived from an EMBL/GenBank/DDBJ whole genome shotgun (WGS) entry which is preliminary data.</text>
</comment>
<dbReference type="AlphaFoldDB" id="A0A4Z0PQS2"/>
<name>A0A4Z0PQS2_9BACT</name>
<accession>A0A4Z0PQS2</accession>
<organism evidence="1 2">
    <name type="scientific">Hymenobacter elongatus</name>
    <dbReference type="NCBI Taxonomy" id="877208"/>
    <lineage>
        <taxon>Bacteria</taxon>
        <taxon>Pseudomonadati</taxon>
        <taxon>Bacteroidota</taxon>
        <taxon>Cytophagia</taxon>
        <taxon>Cytophagales</taxon>
        <taxon>Hymenobacteraceae</taxon>
        <taxon>Hymenobacter</taxon>
    </lineage>
</organism>
<sequence length="147" mass="17222">MISFQQNSKGAFCYIVEQPQDFATSCTLSGYYRLQQHAELFFDAHGAKYQKELLLKRRFGKWQKLLSYVYWGKVPFESIWHQLGSYSLPELKSQIDVCIQADDDVLTQFIEADHLQKLVSQARHFEDVYMVLCGAIYNFEDDDSLEE</sequence>
<dbReference type="EMBL" id="SRLD01000003">
    <property type="protein sequence ID" value="TGE19664.1"/>
    <property type="molecule type" value="Genomic_DNA"/>
</dbReference>
<protein>
    <submittedName>
        <fullName evidence="1">Uncharacterized protein</fullName>
    </submittedName>
</protein>
<dbReference type="OrthoDB" id="1348475at2"/>
<keyword evidence="2" id="KW-1185">Reference proteome</keyword>
<dbReference type="RefSeq" id="WP_135496153.1">
    <property type="nucleotide sequence ID" value="NZ_SRLD01000003.1"/>
</dbReference>
<proteinExistence type="predicted"/>
<gene>
    <name evidence="1" type="ORF">E5J99_02580</name>
</gene>
<evidence type="ECO:0000313" key="1">
    <source>
        <dbReference type="EMBL" id="TGE19664.1"/>
    </source>
</evidence>
<reference evidence="1 2" key="1">
    <citation type="submission" date="2019-04" db="EMBL/GenBank/DDBJ databases">
        <authorList>
            <person name="Feng G."/>
            <person name="Zhang J."/>
            <person name="Zhu H."/>
        </authorList>
    </citation>
    <scope>NUCLEOTIDE SEQUENCE [LARGE SCALE GENOMIC DNA]</scope>
    <source>
        <strain evidence="1 2">JCM 17223</strain>
    </source>
</reference>
<evidence type="ECO:0000313" key="2">
    <source>
        <dbReference type="Proteomes" id="UP000297739"/>
    </source>
</evidence>
<dbReference type="Proteomes" id="UP000297739">
    <property type="component" value="Unassembled WGS sequence"/>
</dbReference>